<dbReference type="STRING" id="1618387.UW44_C0004G0025"/>
<dbReference type="AlphaFoldDB" id="A0A0G1HYW5"/>
<proteinExistence type="predicted"/>
<name>A0A0G1HYW5_9BACT</name>
<accession>A0A0G1HYW5</accession>
<evidence type="ECO:0000313" key="2">
    <source>
        <dbReference type="Proteomes" id="UP000034006"/>
    </source>
</evidence>
<gene>
    <name evidence="1" type="ORF">UW44_C0004G0025</name>
</gene>
<evidence type="ECO:0008006" key="3">
    <source>
        <dbReference type="Google" id="ProtNLM"/>
    </source>
</evidence>
<sequence length="418" mass="48023">MEDEFEVQFNEAVRRLSLSESAYSEVLPSSPTIAERLDIILENHKSVKARELLLRAVLKFDYDLTEYDRKNDQRSYDIQLLEIVKKIASDMVPALPGEEQKRASDMIQNLKESPWLFFHLNKTGNSIADFFKKTEQFTKGENELLSPKQMDLMEFVGRTHDICKLLGSLNAQIDPDHEIIYREIIGKHLEGKAFVTHDGRKIVFEAEDVRFIIGVVGLHEDIYREEGFAHQAESLKKENNPQDIEVAIARGRTILHFVDIFGDAVKFQDGSLRIVDQDAFQTRFIDLFRRHIKLPIVSTETKLTMVDGEVKEEQFFTEWFLGKVFRPQWGEHGVSGLTWTFEILRDEWGINVDPALIPAVQDGIIQVLKEAEAAIEGVRGGDPKYRYQQGVDPEEVQVQLTSNLEKIQHSLSALMTNF</sequence>
<dbReference type="EMBL" id="LCIH01000004">
    <property type="protein sequence ID" value="KKT52120.1"/>
    <property type="molecule type" value="Genomic_DNA"/>
</dbReference>
<reference evidence="1 2" key="1">
    <citation type="journal article" date="2015" name="Nature">
        <title>rRNA introns, odd ribosomes, and small enigmatic genomes across a large radiation of phyla.</title>
        <authorList>
            <person name="Brown C.T."/>
            <person name="Hug L.A."/>
            <person name="Thomas B.C."/>
            <person name="Sharon I."/>
            <person name="Castelle C.J."/>
            <person name="Singh A."/>
            <person name="Wilkins M.J."/>
            <person name="Williams K.H."/>
            <person name="Banfield J.F."/>
        </authorList>
    </citation>
    <scope>NUCLEOTIDE SEQUENCE [LARGE SCALE GENOMIC DNA]</scope>
</reference>
<organism evidence="1 2">
    <name type="scientific">Candidatus Collierbacteria bacterium GW2011_GWB2_44_22</name>
    <dbReference type="NCBI Taxonomy" id="1618387"/>
    <lineage>
        <taxon>Bacteria</taxon>
        <taxon>Candidatus Collieribacteriota</taxon>
    </lineage>
</organism>
<dbReference type="Proteomes" id="UP000034006">
    <property type="component" value="Unassembled WGS sequence"/>
</dbReference>
<evidence type="ECO:0000313" key="1">
    <source>
        <dbReference type="EMBL" id="KKT52120.1"/>
    </source>
</evidence>
<protein>
    <recommendedName>
        <fullName evidence="3">HD domain-containing protein</fullName>
    </recommendedName>
</protein>
<comment type="caution">
    <text evidence="1">The sequence shown here is derived from an EMBL/GenBank/DDBJ whole genome shotgun (WGS) entry which is preliminary data.</text>
</comment>